<evidence type="ECO:0000313" key="5">
    <source>
        <dbReference type="Proteomes" id="UP001575652"/>
    </source>
</evidence>
<evidence type="ECO:0000259" key="3">
    <source>
        <dbReference type="Pfam" id="PF00437"/>
    </source>
</evidence>
<dbReference type="CDD" id="cd01130">
    <property type="entry name" value="VirB11-like_ATPase"/>
    <property type="match status" value="1"/>
</dbReference>
<dbReference type="InterPro" id="IPR027417">
    <property type="entry name" value="P-loop_NTPase"/>
</dbReference>
<dbReference type="PANTHER" id="PTHR30486:SF6">
    <property type="entry name" value="TYPE IV PILUS RETRACTATION ATPASE PILT"/>
    <property type="match status" value="1"/>
</dbReference>
<evidence type="ECO:0000256" key="1">
    <source>
        <dbReference type="ARBA" id="ARBA00006611"/>
    </source>
</evidence>
<dbReference type="PANTHER" id="PTHR30486">
    <property type="entry name" value="TWITCHING MOTILITY PROTEIN PILT"/>
    <property type="match status" value="1"/>
</dbReference>
<evidence type="ECO:0000256" key="2">
    <source>
        <dbReference type="SAM" id="MobiDB-lite"/>
    </source>
</evidence>
<feature type="region of interest" description="Disordered" evidence="2">
    <location>
        <begin position="1"/>
        <end position="37"/>
    </location>
</feature>
<dbReference type="Pfam" id="PF00437">
    <property type="entry name" value="T2SSE"/>
    <property type="match status" value="1"/>
</dbReference>
<dbReference type="SUPFAM" id="SSF52540">
    <property type="entry name" value="P-loop containing nucleoside triphosphate hydrolases"/>
    <property type="match status" value="1"/>
</dbReference>
<protein>
    <submittedName>
        <fullName evidence="4">TadA family conjugal transfer-associated ATPase</fullName>
    </submittedName>
</protein>
<dbReference type="Gene3D" id="3.30.450.380">
    <property type="match status" value="1"/>
</dbReference>
<evidence type="ECO:0000313" key="4">
    <source>
        <dbReference type="EMBL" id="MFB0834815.1"/>
    </source>
</evidence>
<dbReference type="InterPro" id="IPR001482">
    <property type="entry name" value="T2SS/T4SS_dom"/>
</dbReference>
<feature type="domain" description="Bacterial type II secretion system protein E" evidence="3">
    <location>
        <begin position="171"/>
        <end position="359"/>
    </location>
</feature>
<comment type="similarity">
    <text evidence="1">Belongs to the GSP E family.</text>
</comment>
<dbReference type="Gene3D" id="3.40.50.300">
    <property type="entry name" value="P-loop containing nucleotide triphosphate hydrolases"/>
    <property type="match status" value="1"/>
</dbReference>
<accession>A0ABV4UMD9</accession>
<gene>
    <name evidence="4" type="ORF">ACETWP_09465</name>
</gene>
<proteinExistence type="inferred from homology"/>
<name>A0ABV4UMD9_9MICC</name>
<dbReference type="InterPro" id="IPR022399">
    <property type="entry name" value="TadA-like_ATPase"/>
</dbReference>
<comment type="caution">
    <text evidence="4">The sequence shown here is derived from an EMBL/GenBank/DDBJ whole genome shotgun (WGS) entry which is preliminary data.</text>
</comment>
<dbReference type="NCBIfam" id="TIGR03819">
    <property type="entry name" value="heli_sec_ATPase"/>
    <property type="match status" value="1"/>
</dbReference>
<dbReference type="Proteomes" id="UP001575652">
    <property type="component" value="Unassembled WGS sequence"/>
</dbReference>
<organism evidence="4 5">
    <name type="scientific">Arthrobacter halodurans</name>
    <dbReference type="NCBI Taxonomy" id="516699"/>
    <lineage>
        <taxon>Bacteria</taxon>
        <taxon>Bacillati</taxon>
        <taxon>Actinomycetota</taxon>
        <taxon>Actinomycetes</taxon>
        <taxon>Micrococcales</taxon>
        <taxon>Micrococcaceae</taxon>
        <taxon>Arthrobacter</taxon>
    </lineage>
</organism>
<keyword evidence="5" id="KW-1185">Reference proteome</keyword>
<dbReference type="RefSeq" id="WP_373971988.1">
    <property type="nucleotide sequence ID" value="NZ_JBHDLJ010000006.1"/>
</dbReference>
<reference evidence="4 5" key="1">
    <citation type="submission" date="2024-09" db="EMBL/GenBank/DDBJ databases">
        <authorList>
            <person name="Salinas-Garcia M.A."/>
            <person name="Prieme A."/>
        </authorList>
    </citation>
    <scope>NUCLEOTIDE SEQUENCE [LARGE SCALE GENOMIC DNA]</scope>
    <source>
        <strain evidence="4 5">DSM 21081</strain>
    </source>
</reference>
<dbReference type="InterPro" id="IPR050921">
    <property type="entry name" value="T4SS_GSP_E_ATPase"/>
</dbReference>
<sequence>MSAGPRPEAGADGHGGAPRHGRRRWGSGDEPAGGPVDRRILEEVRSRAGDGPGALSGADLAGAVRASGIVVGSGSAERAIRLLQEDLRGLGPLQAVADVPGTTDVLVDGRGQVWADGPDGLAPTGLRFAEPDDVRRLAVRLAAAGGRRLDDAQPFADVVLGAYRVHAVLPPVSTGGPLLSVRIRESAAPALREILGQGDRDPWLPVLGAIVRGRLNFLVSGGTGSGKTTLLGAMLGEAPEAERLLIVEDAQELAPRHPHVVGLQCRTGNVEGAGSVTMVDLIRQALRMRPDRLVVGECRGAEVREFLAAMNTGHDGAGGTIHASSASAVPARLAAMGALAELTPEAVAVQAASALDLVVHMSREGGRRGPVQLSRIVAAPGPALSMLEVVGRGRGDALRTGPAARWFADLLADRSVACPW</sequence>
<dbReference type="EMBL" id="JBHDLJ010000006">
    <property type="protein sequence ID" value="MFB0834815.1"/>
    <property type="molecule type" value="Genomic_DNA"/>
</dbReference>